<evidence type="ECO:0000259" key="11">
    <source>
        <dbReference type="PROSITE" id="PS51371"/>
    </source>
</evidence>
<feature type="transmembrane region" description="Helical" evidence="10">
    <location>
        <begin position="110"/>
        <end position="129"/>
    </location>
</feature>
<keyword evidence="4" id="KW-0677">Repeat</keyword>
<evidence type="ECO:0000313" key="13">
    <source>
        <dbReference type="EMBL" id="BCN28824.1"/>
    </source>
</evidence>
<reference evidence="13 14" key="1">
    <citation type="submission" date="2020-11" db="EMBL/GenBank/DDBJ databases">
        <title>Draft genome sequencing of a Lachnospiraceae strain isolated from anoxic soil subjected to BSD treatment.</title>
        <authorList>
            <person name="Uek A."/>
            <person name="Tonouchi A."/>
        </authorList>
    </citation>
    <scope>NUCLEOTIDE SEQUENCE [LARGE SCALE GENOMIC DNA]</scope>
    <source>
        <strain evidence="13 14">TB5</strain>
    </source>
</reference>
<dbReference type="Gene3D" id="3.10.580.10">
    <property type="entry name" value="CBS-domain"/>
    <property type="match status" value="1"/>
</dbReference>
<evidence type="ECO:0000256" key="10">
    <source>
        <dbReference type="SAM" id="Phobius"/>
    </source>
</evidence>
<feature type="domain" description="CBS" evidence="11">
    <location>
        <begin position="292"/>
        <end position="349"/>
    </location>
</feature>
<dbReference type="GO" id="GO:0005886">
    <property type="term" value="C:plasma membrane"/>
    <property type="evidence" value="ECO:0007669"/>
    <property type="project" value="TreeGrafter"/>
</dbReference>
<evidence type="ECO:0000256" key="8">
    <source>
        <dbReference type="PROSITE-ProRule" id="PRU00703"/>
    </source>
</evidence>
<keyword evidence="14" id="KW-1185">Reference proteome</keyword>
<proteinExistence type="inferred from homology"/>
<dbReference type="InterPro" id="IPR036318">
    <property type="entry name" value="FAD-bd_PCMH-like_sf"/>
</dbReference>
<dbReference type="SMART" id="SM01091">
    <property type="entry name" value="CorC_HlyC"/>
    <property type="match status" value="1"/>
</dbReference>
<dbReference type="InterPro" id="IPR002550">
    <property type="entry name" value="CNNM"/>
</dbReference>
<dbReference type="InterPro" id="IPR000644">
    <property type="entry name" value="CBS_dom"/>
</dbReference>
<evidence type="ECO:0000259" key="12">
    <source>
        <dbReference type="PROSITE" id="PS51846"/>
    </source>
</evidence>
<accession>A0A7R7EHF9</accession>
<dbReference type="InterPro" id="IPR046342">
    <property type="entry name" value="CBS_dom_sf"/>
</dbReference>
<dbReference type="AlphaFoldDB" id="A0A7R7EHF9"/>
<feature type="transmembrane region" description="Helical" evidence="10">
    <location>
        <begin position="67"/>
        <end position="90"/>
    </location>
</feature>
<name>A0A7R7EHF9_9FIRM</name>
<dbReference type="InterPro" id="IPR044751">
    <property type="entry name" value="Ion_transp-like_CBS"/>
</dbReference>
<dbReference type="Pfam" id="PF00571">
    <property type="entry name" value="CBS"/>
    <property type="match status" value="2"/>
</dbReference>
<keyword evidence="7 9" id="KW-0472">Membrane</keyword>
<keyword evidence="6 8" id="KW-0129">CBS domain</keyword>
<evidence type="ECO:0000256" key="6">
    <source>
        <dbReference type="ARBA" id="ARBA00023122"/>
    </source>
</evidence>
<dbReference type="CDD" id="cd04590">
    <property type="entry name" value="CBS_pair_CorC_HlyC_assoc"/>
    <property type="match status" value="1"/>
</dbReference>
<dbReference type="Proteomes" id="UP000595897">
    <property type="component" value="Chromosome"/>
</dbReference>
<dbReference type="Gene3D" id="3.30.465.10">
    <property type="match status" value="1"/>
</dbReference>
<dbReference type="GO" id="GO:0050660">
    <property type="term" value="F:flavin adenine dinucleotide binding"/>
    <property type="evidence" value="ECO:0007669"/>
    <property type="project" value="InterPro"/>
</dbReference>
<dbReference type="SUPFAM" id="SSF56176">
    <property type="entry name" value="FAD-binding/transporter-associated domain-like"/>
    <property type="match status" value="1"/>
</dbReference>
<keyword evidence="5 9" id="KW-1133">Transmembrane helix</keyword>
<dbReference type="SUPFAM" id="SSF54631">
    <property type="entry name" value="CBS-domain pair"/>
    <property type="match status" value="1"/>
</dbReference>
<protein>
    <recommendedName>
        <fullName evidence="15">Hemolysin</fullName>
    </recommendedName>
</protein>
<evidence type="ECO:0008006" key="15">
    <source>
        <dbReference type="Google" id="ProtNLM"/>
    </source>
</evidence>
<feature type="transmembrane region" description="Helical" evidence="10">
    <location>
        <begin position="12"/>
        <end position="36"/>
    </location>
</feature>
<evidence type="ECO:0000256" key="4">
    <source>
        <dbReference type="ARBA" id="ARBA00022737"/>
    </source>
</evidence>
<evidence type="ECO:0000256" key="5">
    <source>
        <dbReference type="ARBA" id="ARBA00022989"/>
    </source>
</evidence>
<evidence type="ECO:0000313" key="14">
    <source>
        <dbReference type="Proteomes" id="UP000595897"/>
    </source>
</evidence>
<keyword evidence="3 9" id="KW-0812">Transmembrane</keyword>
<dbReference type="Pfam" id="PF01595">
    <property type="entry name" value="CNNM"/>
    <property type="match status" value="1"/>
</dbReference>
<evidence type="ECO:0000256" key="7">
    <source>
        <dbReference type="ARBA" id="ARBA00023136"/>
    </source>
</evidence>
<feature type="domain" description="CBS" evidence="11">
    <location>
        <begin position="226"/>
        <end position="289"/>
    </location>
</feature>
<comment type="subcellular location">
    <subcellularLocation>
        <location evidence="1">Membrane</location>
        <topology evidence="1">Multi-pass membrane protein</topology>
    </subcellularLocation>
</comment>
<dbReference type="Pfam" id="PF03471">
    <property type="entry name" value="CorC_HlyC"/>
    <property type="match status" value="1"/>
</dbReference>
<dbReference type="PANTHER" id="PTHR22777:SF17">
    <property type="entry name" value="UPF0053 PROTEIN SLL0260"/>
    <property type="match status" value="1"/>
</dbReference>
<evidence type="ECO:0000256" key="3">
    <source>
        <dbReference type="ARBA" id="ARBA00022692"/>
    </source>
</evidence>
<sequence>MDDPDPDTNNIFTQILVLAGLTLVNAFFAGAEMATVSVNKNKINMMAEEGNKKAKLILKLLEEPTKFLSTIQVAITLSGFFASASAATGISKMLAQSLKFLHFDYTDELSFVAVTIILSYFTLVFGELVPKRIALQKAETFSLFCIRPINFVSKVASPFIKLLTFSTNVTLKILGMKSENLEEEISKEEIKSLVEQGKEQGVFNKIEQEMINSIFEFDDKLAREIMTPRINVFAIDITEPVDDYIEELFTVTYSRIPVYEEEIDNIIGVLYIKDFFREARKVGYENIDIRSILHKPYLVPESKNIDELFKEMQHKKKYFAILIDEYGEFSGIVTIEDLVEEIMGDIEDEYDKNGPQIEKMDDSTYLIDGLINVDEINSKLDLEIESENYDTISGLLIDTIGEIPKEGDTRKIEVDNLIFELVSVKEKRIDKVKLYLPKKVVEEEIDD</sequence>
<comment type="similarity">
    <text evidence="2">Belongs to the UPF0053 family.</text>
</comment>
<dbReference type="PROSITE" id="PS51846">
    <property type="entry name" value="CNNM"/>
    <property type="match status" value="1"/>
</dbReference>
<evidence type="ECO:0000256" key="1">
    <source>
        <dbReference type="ARBA" id="ARBA00004141"/>
    </source>
</evidence>
<dbReference type="FunFam" id="3.10.580.10:FF:000002">
    <property type="entry name" value="Magnesium/cobalt efflux protein CorC"/>
    <property type="match status" value="1"/>
</dbReference>
<dbReference type="EMBL" id="AP024169">
    <property type="protein sequence ID" value="BCN28824.1"/>
    <property type="molecule type" value="Genomic_DNA"/>
</dbReference>
<dbReference type="InterPro" id="IPR016169">
    <property type="entry name" value="FAD-bd_PCMH_sub2"/>
</dbReference>
<evidence type="ECO:0000256" key="9">
    <source>
        <dbReference type="PROSITE-ProRule" id="PRU01193"/>
    </source>
</evidence>
<organism evidence="13 14">
    <name type="scientific">Anaeromicropila herbilytica</name>
    <dbReference type="NCBI Taxonomy" id="2785025"/>
    <lineage>
        <taxon>Bacteria</taxon>
        <taxon>Bacillati</taxon>
        <taxon>Bacillota</taxon>
        <taxon>Clostridia</taxon>
        <taxon>Lachnospirales</taxon>
        <taxon>Lachnospiraceae</taxon>
        <taxon>Anaeromicropila</taxon>
    </lineage>
</organism>
<evidence type="ECO:0000256" key="2">
    <source>
        <dbReference type="ARBA" id="ARBA00006337"/>
    </source>
</evidence>
<dbReference type="PROSITE" id="PS51371">
    <property type="entry name" value="CBS"/>
    <property type="match status" value="2"/>
</dbReference>
<dbReference type="InterPro" id="IPR005170">
    <property type="entry name" value="Transptr-assoc_dom"/>
</dbReference>
<feature type="domain" description="CNNM transmembrane" evidence="12">
    <location>
        <begin position="7"/>
        <end position="207"/>
    </location>
</feature>
<dbReference type="KEGG" id="ahb:bsdtb5_01190"/>
<dbReference type="RefSeq" id="WP_271714132.1">
    <property type="nucleotide sequence ID" value="NZ_AP024169.1"/>
</dbReference>
<dbReference type="PANTHER" id="PTHR22777">
    <property type="entry name" value="HEMOLYSIN-RELATED"/>
    <property type="match status" value="1"/>
</dbReference>
<gene>
    <name evidence="13" type="ORF">bsdtb5_01190</name>
</gene>